<dbReference type="PANTHER" id="PTHR46411">
    <property type="entry name" value="FAMILY ATPASE, PUTATIVE-RELATED"/>
    <property type="match status" value="1"/>
</dbReference>
<name>A0AAE0DCH1_COLKA</name>
<protein>
    <submittedName>
        <fullName evidence="3">AAA family ATPase</fullName>
    </submittedName>
</protein>
<feature type="domain" description="AAA+ ATPase" evidence="2">
    <location>
        <begin position="703"/>
        <end position="830"/>
    </location>
</feature>
<dbReference type="Proteomes" id="UP001281614">
    <property type="component" value="Unassembled WGS sequence"/>
</dbReference>
<dbReference type="InterPro" id="IPR003593">
    <property type="entry name" value="AAA+_ATPase"/>
</dbReference>
<sequence>MATLVTTSLPVPSATMDLTSATVDNDSQSSQHDAVSKTQATVANSDDASTKGNDSDNSKLDSSSPLTDDSAPESTISKEDQTTEVDEVAEEVVEEAEAAPECYDERPYLYERYMETMSQLSKGDPGQNLVSGVMDYMRVVDERLRFIEEKLQSNIPDESTPEEEPAVDGNDVLPEESTEDLDINNIVLEANFFEAEEGDFTPEGQFIDKSMWPGAFSSTVGPSEMLRAMYNKASDAAVDKSDPNPSDIDIIYISIWSEPIASFFRDVLLLDSGTGDCICLTKPFRPLIRNINPLREHLSKLESAYGNYQANGHNIGNVDDLVASTETSTEPRENTGNTASIDLTGPEESDTTYTDATDAEQLGKSHIRPSALPHFKVLLQFIDHYLSRSLDLYERLKSGEEHKVAFENLWMLHDAGTLVYCPYRSSDGSFTTFDNLSERSNAASYGEGEVTEARPRYSPQAYCVLSVRGGIPLRKDLVPGYNEEDDLDNDFLHGFDALRLGKLRLFRHGEFGTFRKDAQQPIARQAFGGASKKRSSQTTSSLIMACFCIDYDGDQFGPQREFFEIKPYDGLKDIRTVEVYPAHYISERESDALLARGRKFLDLMESSHMAYEGTTAGRLRETINSEVIVDFEMAYEQQQNLADESYTRPIFSIGVKNDWPRSSVKGGGETHDWYKVDGNVGHSCGWRLSPFATYYKHQDAQRKGCIILLHGAPGVGKTSTAECVAAYTKRPLYPITCGDIGHVPETVEKNLEKYFKLAHRWACVLLLDEADVFLAKRTKSDVKRNGLVSVFLRILEYYPGILFLTTNRVGAIDDAFRSRLHLTLYYPKLVEKQSTKIWKNNIRKLEQVNELRVKKGQQPIKYDKDEIVKWAKTNWESLQWNGRQIRNAFQTAIALAEFKAQSKDRARRAGKESSSPTPRSPKRPVLSQDTFMLIAEASTQFNDYLLQTHGQDEDTTASRDQIRPATFKENKTRIKRVQGSSDSDIKWPSTGIRTGYQKQVISKDADTIENTIISRQSSNL</sequence>
<evidence type="ECO:0000259" key="2">
    <source>
        <dbReference type="SMART" id="SM00382"/>
    </source>
</evidence>
<dbReference type="InterPro" id="IPR027417">
    <property type="entry name" value="P-loop_NTPase"/>
</dbReference>
<organism evidence="3 4">
    <name type="scientific">Colletotrichum kahawae</name>
    <name type="common">Coffee berry disease fungus</name>
    <dbReference type="NCBI Taxonomy" id="34407"/>
    <lineage>
        <taxon>Eukaryota</taxon>
        <taxon>Fungi</taxon>
        <taxon>Dikarya</taxon>
        <taxon>Ascomycota</taxon>
        <taxon>Pezizomycotina</taxon>
        <taxon>Sordariomycetes</taxon>
        <taxon>Hypocreomycetidae</taxon>
        <taxon>Glomerellales</taxon>
        <taxon>Glomerellaceae</taxon>
        <taxon>Colletotrichum</taxon>
        <taxon>Colletotrichum gloeosporioides species complex</taxon>
    </lineage>
</organism>
<gene>
    <name evidence="3" type="ORF">CKAH01_12715</name>
</gene>
<dbReference type="Pfam" id="PF22942">
    <property type="entry name" value="DUF7025"/>
    <property type="match status" value="1"/>
</dbReference>
<dbReference type="GO" id="GO:0016887">
    <property type="term" value="F:ATP hydrolysis activity"/>
    <property type="evidence" value="ECO:0007669"/>
    <property type="project" value="InterPro"/>
</dbReference>
<dbReference type="SUPFAM" id="SSF52540">
    <property type="entry name" value="P-loop containing nucleoside triphosphate hydrolases"/>
    <property type="match status" value="1"/>
</dbReference>
<keyword evidence="4" id="KW-1185">Reference proteome</keyword>
<dbReference type="AlphaFoldDB" id="A0AAE0DCH1"/>
<feature type="region of interest" description="Disordered" evidence="1">
    <location>
        <begin position="323"/>
        <end position="353"/>
    </location>
</feature>
<dbReference type="EMBL" id="VYYT01000034">
    <property type="protein sequence ID" value="KAK2775759.1"/>
    <property type="molecule type" value="Genomic_DNA"/>
</dbReference>
<dbReference type="Pfam" id="PF23232">
    <property type="entry name" value="AAA_lid_13"/>
    <property type="match status" value="1"/>
</dbReference>
<feature type="compositionally biased region" description="Polar residues" evidence="1">
    <location>
        <begin position="1"/>
        <end position="52"/>
    </location>
</feature>
<dbReference type="PANTHER" id="PTHR46411:SF2">
    <property type="entry name" value="AAA+ ATPASE DOMAIN-CONTAINING PROTEIN"/>
    <property type="match status" value="1"/>
</dbReference>
<dbReference type="InterPro" id="IPR056599">
    <property type="entry name" value="AAA_lid_fung"/>
</dbReference>
<dbReference type="CDD" id="cd19481">
    <property type="entry name" value="RecA-like_protease"/>
    <property type="match status" value="1"/>
</dbReference>
<dbReference type="SMART" id="SM00382">
    <property type="entry name" value="AAA"/>
    <property type="match status" value="1"/>
</dbReference>
<dbReference type="GO" id="GO:0005524">
    <property type="term" value="F:ATP binding"/>
    <property type="evidence" value="ECO:0007669"/>
    <property type="project" value="InterPro"/>
</dbReference>
<comment type="caution">
    <text evidence="3">The sequence shown here is derived from an EMBL/GenBank/DDBJ whole genome shotgun (WGS) entry which is preliminary data.</text>
</comment>
<proteinExistence type="predicted"/>
<dbReference type="InterPro" id="IPR003959">
    <property type="entry name" value="ATPase_AAA_core"/>
</dbReference>
<dbReference type="Pfam" id="PF00004">
    <property type="entry name" value="AAA"/>
    <property type="match status" value="1"/>
</dbReference>
<feature type="compositionally biased region" description="Polar residues" evidence="1">
    <location>
        <begin position="324"/>
        <end position="341"/>
    </location>
</feature>
<dbReference type="Gene3D" id="3.40.50.300">
    <property type="entry name" value="P-loop containing nucleotide triphosphate hydrolases"/>
    <property type="match status" value="1"/>
</dbReference>
<evidence type="ECO:0000256" key="1">
    <source>
        <dbReference type="SAM" id="MobiDB-lite"/>
    </source>
</evidence>
<evidence type="ECO:0000313" key="4">
    <source>
        <dbReference type="Proteomes" id="UP001281614"/>
    </source>
</evidence>
<feature type="region of interest" description="Disordered" evidence="1">
    <location>
        <begin position="1"/>
        <end position="87"/>
    </location>
</feature>
<feature type="region of interest" description="Disordered" evidence="1">
    <location>
        <begin position="900"/>
        <end position="926"/>
    </location>
</feature>
<feature type="compositionally biased region" description="Basic and acidic residues" evidence="1">
    <location>
        <begin position="900"/>
        <end position="911"/>
    </location>
</feature>
<evidence type="ECO:0000313" key="3">
    <source>
        <dbReference type="EMBL" id="KAK2775759.1"/>
    </source>
</evidence>
<dbReference type="InterPro" id="IPR054289">
    <property type="entry name" value="DUF7025"/>
</dbReference>
<accession>A0AAE0DCH1</accession>
<reference evidence="3" key="1">
    <citation type="submission" date="2023-02" db="EMBL/GenBank/DDBJ databases">
        <title>Colletotrichum kahawae CIFC_Que2 genome sequencing and assembly.</title>
        <authorList>
            <person name="Baroncelli R."/>
        </authorList>
    </citation>
    <scope>NUCLEOTIDE SEQUENCE</scope>
    <source>
        <strain evidence="3">CIFC_Que2</strain>
    </source>
</reference>